<dbReference type="EMBL" id="MHJL01000034">
    <property type="protein sequence ID" value="OGY66820.1"/>
    <property type="molecule type" value="Genomic_DNA"/>
</dbReference>
<dbReference type="SUPFAM" id="SSF51569">
    <property type="entry name" value="Aldolase"/>
    <property type="match status" value="1"/>
</dbReference>
<evidence type="ECO:0000256" key="2">
    <source>
        <dbReference type="PIRSR" id="PIRSR001359-3"/>
    </source>
</evidence>
<evidence type="ECO:0000313" key="3">
    <source>
        <dbReference type="EMBL" id="OGY66820.1"/>
    </source>
</evidence>
<reference evidence="3 4" key="1">
    <citation type="journal article" date="2016" name="Nat. Commun.">
        <title>Thousands of microbial genomes shed light on interconnected biogeochemical processes in an aquifer system.</title>
        <authorList>
            <person name="Anantharaman K."/>
            <person name="Brown C.T."/>
            <person name="Hug L.A."/>
            <person name="Sharon I."/>
            <person name="Castelle C.J."/>
            <person name="Probst A.J."/>
            <person name="Thomas B.C."/>
            <person name="Singh A."/>
            <person name="Wilkins M.J."/>
            <person name="Karaoz U."/>
            <person name="Brodie E.L."/>
            <person name="Williams K.H."/>
            <person name="Hubbard S.S."/>
            <person name="Banfield J.F."/>
        </authorList>
    </citation>
    <scope>NUCLEOTIDE SEQUENCE [LARGE SCALE GENOMIC DNA]</scope>
</reference>
<dbReference type="GO" id="GO:0016832">
    <property type="term" value="F:aldehyde-lyase activity"/>
    <property type="evidence" value="ECO:0007669"/>
    <property type="project" value="InterPro"/>
</dbReference>
<evidence type="ECO:0000313" key="4">
    <source>
        <dbReference type="Proteomes" id="UP000177690"/>
    </source>
</evidence>
<feature type="active site" description="Proton donor" evidence="1">
    <location>
        <position position="80"/>
    </location>
</feature>
<name>A0A1G1ZST5_9BACT</name>
<dbReference type="Gene3D" id="3.20.20.70">
    <property type="entry name" value="Aldolase class I"/>
    <property type="match status" value="1"/>
</dbReference>
<feature type="binding site" evidence="2">
    <location>
        <position position="81"/>
    </location>
    <ligand>
        <name>Zn(2+)</name>
        <dbReference type="ChEBI" id="CHEBI:29105"/>
        <label>1</label>
        <note>catalytic</note>
    </ligand>
</feature>
<proteinExistence type="predicted"/>
<dbReference type="PANTHER" id="PTHR30304:SF0">
    <property type="entry name" value="D-TAGATOSE-1,6-BISPHOSPHATE ALDOLASE SUBUNIT GATY-RELATED"/>
    <property type="match status" value="1"/>
</dbReference>
<dbReference type="AlphaFoldDB" id="A0A1G1ZST5"/>
<feature type="binding site" evidence="2">
    <location>
        <position position="185"/>
    </location>
    <ligand>
        <name>Zn(2+)</name>
        <dbReference type="ChEBI" id="CHEBI:29105"/>
        <label>1</label>
        <note>catalytic</note>
    </ligand>
</feature>
<dbReference type="InterPro" id="IPR000771">
    <property type="entry name" value="FBA_II"/>
</dbReference>
<feature type="binding site" evidence="2">
    <location>
        <position position="215"/>
    </location>
    <ligand>
        <name>Zn(2+)</name>
        <dbReference type="ChEBI" id="CHEBI:29105"/>
        <label>1</label>
        <note>catalytic</note>
    </ligand>
</feature>
<protein>
    <submittedName>
        <fullName evidence="3">Tagatose-bisphosphate aldolase</fullName>
    </submittedName>
</protein>
<dbReference type="Pfam" id="PF01116">
    <property type="entry name" value="F_bP_aldolase"/>
    <property type="match status" value="1"/>
</dbReference>
<dbReference type="Proteomes" id="UP000177690">
    <property type="component" value="Unassembled WGS sequence"/>
</dbReference>
<dbReference type="PIRSF" id="PIRSF001359">
    <property type="entry name" value="F_bP_aldolase_II"/>
    <property type="match status" value="1"/>
</dbReference>
<dbReference type="InterPro" id="IPR013785">
    <property type="entry name" value="Aldolase_TIM"/>
</dbReference>
<keyword evidence="2" id="KW-0862">Zinc</keyword>
<comment type="caution">
    <text evidence="3">The sequence shown here is derived from an EMBL/GenBank/DDBJ whole genome shotgun (WGS) entry which is preliminary data.</text>
</comment>
<feature type="binding site" evidence="2">
    <location>
        <position position="134"/>
    </location>
    <ligand>
        <name>Zn(2+)</name>
        <dbReference type="ChEBI" id="CHEBI:29105"/>
        <label>2</label>
    </ligand>
</feature>
<gene>
    <name evidence="3" type="ORF">A3I24_03975</name>
</gene>
<feature type="binding site" evidence="2">
    <location>
        <position position="102"/>
    </location>
    <ligand>
        <name>Zn(2+)</name>
        <dbReference type="ChEBI" id="CHEBI:29105"/>
        <label>2</label>
    </ligand>
</feature>
<accession>A0A1G1ZST5</accession>
<keyword evidence="2" id="KW-0479">Metal-binding</keyword>
<sequence length="288" mass="31675">MMTLKQIIEDAEQRGIALGHFNISEFVALKAILEGASQLNVPIIIGVSEGEREFIGIKETVALVRAFREEYSVPIFLNADHTHSLEAVEEVAKAGFDAVLFDASKEPLEKNIKLTKEAVLRAKILNPNILVEGEIGYIGASSKILQELPKDISLEEKDLPTAEEVAEFVQKTKVDLLAPAVGNIHGILANIPNPRLNIKKVREMKQAAKIPLVLHGGSGIADDDFRVAIKAGISTIHINTEIRVAWRKGVEMGLKRNRDEVAPYKILSSALEGIKEIVLNRLRIFNGL</sequence>
<dbReference type="InterPro" id="IPR050246">
    <property type="entry name" value="Class_II_FBP_aldolase"/>
</dbReference>
<dbReference type="GO" id="GO:0008270">
    <property type="term" value="F:zinc ion binding"/>
    <property type="evidence" value="ECO:0007669"/>
    <property type="project" value="InterPro"/>
</dbReference>
<dbReference type="NCBIfam" id="TIGR00167">
    <property type="entry name" value="cbbA"/>
    <property type="match status" value="1"/>
</dbReference>
<dbReference type="STRING" id="1798409.A3I24_03975"/>
<comment type="cofactor">
    <cofactor evidence="2">
        <name>Zn(2+)</name>
        <dbReference type="ChEBI" id="CHEBI:29105"/>
    </cofactor>
    <text evidence="2">Binds 2 Zn(2+) ions per subunit. One is catalytic and the other provides a structural contribution.</text>
</comment>
<organism evidence="3 4">
    <name type="scientific">Candidatus Harrisonbacteria bacterium RIFCSPLOWO2_02_FULL_41_13b</name>
    <dbReference type="NCBI Taxonomy" id="1798409"/>
    <lineage>
        <taxon>Bacteria</taxon>
        <taxon>Candidatus Harrisoniibacteriota</taxon>
    </lineage>
</organism>
<evidence type="ECO:0000256" key="1">
    <source>
        <dbReference type="PIRSR" id="PIRSR001359-1"/>
    </source>
</evidence>
<dbReference type="PANTHER" id="PTHR30304">
    <property type="entry name" value="D-TAGATOSE-1,6-BISPHOSPHATE ALDOLASE"/>
    <property type="match status" value="1"/>
</dbReference>
<dbReference type="GO" id="GO:0005975">
    <property type="term" value="P:carbohydrate metabolic process"/>
    <property type="evidence" value="ECO:0007669"/>
    <property type="project" value="InterPro"/>
</dbReference>